<feature type="region of interest" description="Disordered" evidence="1">
    <location>
        <begin position="1"/>
        <end position="30"/>
    </location>
</feature>
<dbReference type="HOGENOM" id="CLU_1602588_0_0_1"/>
<evidence type="ECO:0000313" key="2">
    <source>
        <dbReference type="EMBL" id="CCF36244.1"/>
    </source>
</evidence>
<dbReference type="EMBL" id="CACQ02001896">
    <property type="protein sequence ID" value="CCF36244.1"/>
    <property type="molecule type" value="Genomic_DNA"/>
</dbReference>
<feature type="compositionally biased region" description="Low complexity" evidence="1">
    <location>
        <begin position="10"/>
        <end position="23"/>
    </location>
</feature>
<dbReference type="AlphaFoldDB" id="H1V7P2"/>
<gene>
    <name evidence="2" type="ORF">CH063_07858</name>
</gene>
<accession>H1V7P2</accession>
<protein>
    <submittedName>
        <fullName evidence="2">Uncharacterized protein</fullName>
    </submittedName>
</protein>
<dbReference type="Proteomes" id="UP000007174">
    <property type="component" value="Unassembled WGS sequence"/>
</dbReference>
<evidence type="ECO:0000256" key="1">
    <source>
        <dbReference type="SAM" id="MobiDB-lite"/>
    </source>
</evidence>
<reference evidence="3" key="1">
    <citation type="journal article" date="2012" name="Nat. Genet.">
        <title>Lifestyle transitions in plant pathogenic Colletotrichum fungi deciphered by genome and transcriptome analyses.</title>
        <authorList>
            <person name="O'Connell R.J."/>
            <person name="Thon M.R."/>
            <person name="Hacquard S."/>
            <person name="Amyotte S.G."/>
            <person name="Kleemann J."/>
            <person name="Torres M.F."/>
            <person name="Damm U."/>
            <person name="Buiate E.A."/>
            <person name="Epstein L."/>
            <person name="Alkan N."/>
            <person name="Altmueller J."/>
            <person name="Alvarado-Balderrama L."/>
            <person name="Bauser C.A."/>
            <person name="Becker C."/>
            <person name="Birren B.W."/>
            <person name="Chen Z."/>
            <person name="Choi J."/>
            <person name="Crouch J.A."/>
            <person name="Duvick J.P."/>
            <person name="Farman M.A."/>
            <person name="Gan P."/>
            <person name="Heiman D."/>
            <person name="Henrissat B."/>
            <person name="Howard R.J."/>
            <person name="Kabbage M."/>
            <person name="Koch C."/>
            <person name="Kracher B."/>
            <person name="Kubo Y."/>
            <person name="Law A.D."/>
            <person name="Lebrun M.-H."/>
            <person name="Lee Y.-H."/>
            <person name="Miyara I."/>
            <person name="Moore N."/>
            <person name="Neumann U."/>
            <person name="Nordstroem K."/>
            <person name="Panaccione D.G."/>
            <person name="Panstruga R."/>
            <person name="Place M."/>
            <person name="Proctor R.H."/>
            <person name="Prusky D."/>
            <person name="Rech G."/>
            <person name="Reinhardt R."/>
            <person name="Rollins J.A."/>
            <person name="Rounsley S."/>
            <person name="Schardl C.L."/>
            <person name="Schwartz D.C."/>
            <person name="Shenoy N."/>
            <person name="Shirasu K."/>
            <person name="Sikhakolli U.R."/>
            <person name="Stueber K."/>
            <person name="Sukno S.A."/>
            <person name="Sweigard J.A."/>
            <person name="Takano Y."/>
            <person name="Takahara H."/>
            <person name="Trail F."/>
            <person name="van der Does H.C."/>
            <person name="Voll L.M."/>
            <person name="Will I."/>
            <person name="Young S."/>
            <person name="Zeng Q."/>
            <person name="Zhang J."/>
            <person name="Zhou S."/>
            <person name="Dickman M.B."/>
            <person name="Schulze-Lefert P."/>
            <person name="Ver Loren van Themaat E."/>
            <person name="Ma L.-J."/>
            <person name="Vaillancourt L.J."/>
        </authorList>
    </citation>
    <scope>NUCLEOTIDE SEQUENCE [LARGE SCALE GENOMIC DNA]</scope>
    <source>
        <strain evidence="3">IMI 349063</strain>
    </source>
</reference>
<evidence type="ECO:0000313" key="3">
    <source>
        <dbReference type="Proteomes" id="UP000007174"/>
    </source>
</evidence>
<sequence>MFGTSGGGRSSQQPAASSSRLPANRTQIPTPLPSFAPRWWGHGFRIRLHHFPQFGCLGRPGSEHRSLPPTVCTNKESIHGVAETSYAATFYFFSGLFLRSRVSFPADVYPPWPCPRWPADGRADKKPWSPPDVLWIPRYTMEARYVSVRIVARQMVVKDVVSPWGL</sequence>
<organism evidence="2 3">
    <name type="scientific">Colletotrichum higginsianum (strain IMI 349063)</name>
    <name type="common">Crucifer anthracnose fungus</name>
    <dbReference type="NCBI Taxonomy" id="759273"/>
    <lineage>
        <taxon>Eukaryota</taxon>
        <taxon>Fungi</taxon>
        <taxon>Dikarya</taxon>
        <taxon>Ascomycota</taxon>
        <taxon>Pezizomycotina</taxon>
        <taxon>Sordariomycetes</taxon>
        <taxon>Hypocreomycetidae</taxon>
        <taxon>Glomerellales</taxon>
        <taxon>Glomerellaceae</taxon>
        <taxon>Colletotrichum</taxon>
        <taxon>Colletotrichum destructivum species complex</taxon>
    </lineage>
</organism>
<proteinExistence type="predicted"/>
<name>H1V7P2_COLHI</name>